<dbReference type="InterPro" id="IPR033248">
    <property type="entry name" value="Transketolase_C"/>
</dbReference>
<dbReference type="InterPro" id="IPR009014">
    <property type="entry name" value="Transketo_C/PFOR_II"/>
</dbReference>
<dbReference type="GO" id="GO:0046872">
    <property type="term" value="F:metal ion binding"/>
    <property type="evidence" value="ECO:0007669"/>
    <property type="project" value="UniProtKB-KW"/>
</dbReference>
<protein>
    <recommendedName>
        <fullName evidence="5">1-deoxy-D-xylulose-5-phosphate synthase</fullName>
        <ecNumber evidence="5">2.2.1.7</ecNumber>
    </recommendedName>
</protein>
<dbReference type="Gene3D" id="3.40.50.970">
    <property type="match status" value="1"/>
</dbReference>
<dbReference type="Pfam" id="PF02779">
    <property type="entry name" value="Transket_pyr"/>
    <property type="match status" value="1"/>
</dbReference>
<dbReference type="InterPro" id="IPR005477">
    <property type="entry name" value="Dxylulose-5-P_synthase"/>
</dbReference>
<gene>
    <name evidence="13" type="ORF">BEN49_03895</name>
</gene>
<comment type="cofactor">
    <cofactor evidence="1">
        <name>Mg(2+)</name>
        <dbReference type="ChEBI" id="CHEBI:18420"/>
    </cofactor>
</comment>
<evidence type="ECO:0000256" key="3">
    <source>
        <dbReference type="ARBA" id="ARBA00011081"/>
    </source>
</evidence>
<dbReference type="Pfam" id="PF02780">
    <property type="entry name" value="Transketolase_C"/>
    <property type="match status" value="1"/>
</dbReference>
<keyword evidence="7" id="KW-0479">Metal-binding</keyword>
<dbReference type="Proteomes" id="UP000177506">
    <property type="component" value="Unassembled WGS sequence"/>
</dbReference>
<evidence type="ECO:0000313" key="13">
    <source>
        <dbReference type="EMBL" id="OGX91941.1"/>
    </source>
</evidence>
<evidence type="ECO:0000256" key="7">
    <source>
        <dbReference type="ARBA" id="ARBA00022723"/>
    </source>
</evidence>
<sequence>MNYEELIKETALADDRLIVMTAENRALIRNLPAVLGPRFIDTGITEQTLIGAAAGLALRGRIPVVHALATFLTLRAFEFIRTDVGIGQLPVKISSFVPGFLSDGNGPTHQAIEDVALMRGIPGMTVFAPADEADMLGMLPQIWASPSPAYVRINTRPSTYQHTPFEMGKAEVVATGTDATILVYGMLFEQALIARELLEAQGKSVGLVNLRTLKPVDEAALLQVVQAGGLVVTLEDHFQTGGLYSILAEVLLKNEQTAKVLPIALNEKWYKPGLLSEVLEYEGFTGQHIAQRIAEKLGANPAAITTKTEVVENEFAE</sequence>
<evidence type="ECO:0000259" key="12">
    <source>
        <dbReference type="SMART" id="SM00861"/>
    </source>
</evidence>
<keyword evidence="14" id="KW-1185">Reference proteome</keyword>
<evidence type="ECO:0000256" key="2">
    <source>
        <dbReference type="ARBA" id="ARBA00004980"/>
    </source>
</evidence>
<evidence type="ECO:0000256" key="1">
    <source>
        <dbReference type="ARBA" id="ARBA00001946"/>
    </source>
</evidence>
<dbReference type="GO" id="GO:0016114">
    <property type="term" value="P:terpenoid biosynthetic process"/>
    <property type="evidence" value="ECO:0007669"/>
    <property type="project" value="InterPro"/>
</dbReference>
<dbReference type="InterPro" id="IPR005475">
    <property type="entry name" value="Transketolase-like_Pyr-bd"/>
</dbReference>
<comment type="pathway">
    <text evidence="2">Metabolic intermediate biosynthesis; 1-deoxy-D-xylulose 5-phosphate biosynthesis; 1-deoxy-D-xylulose 5-phosphate from D-glyceraldehyde 3-phosphate and pyruvate: step 1/1.</text>
</comment>
<dbReference type="Gene3D" id="3.40.50.920">
    <property type="match status" value="1"/>
</dbReference>
<proteinExistence type="inferred from homology"/>
<dbReference type="AlphaFoldDB" id="A0A1G1TM45"/>
<keyword evidence="9" id="KW-0784">Thiamine biosynthesis</keyword>
<reference evidence="13 14" key="1">
    <citation type="submission" date="2016-08" db="EMBL/GenBank/DDBJ databases">
        <title>Hymenobacter coccineus sp. nov., Hymenobacter lapidarius sp. nov. and Hymenobacter glacialis sp. nov., isolated from Antarctic soil.</title>
        <authorList>
            <person name="Sedlacek I."/>
            <person name="Kralova S."/>
            <person name="Kyrova K."/>
            <person name="Maslanova I."/>
            <person name="Stankova E."/>
            <person name="Vrbovska V."/>
            <person name="Nemec M."/>
            <person name="Bartak M."/>
            <person name="Svec P."/>
            <person name="Busse H.-J."/>
            <person name="Pantucek R."/>
        </authorList>
    </citation>
    <scope>NUCLEOTIDE SEQUENCE [LARGE SCALE GENOMIC DNA]</scope>
    <source>
        <strain evidence="13 14">CCM 8649</strain>
    </source>
</reference>
<dbReference type="GO" id="GO:0005829">
    <property type="term" value="C:cytosol"/>
    <property type="evidence" value="ECO:0007669"/>
    <property type="project" value="TreeGrafter"/>
</dbReference>
<evidence type="ECO:0000256" key="9">
    <source>
        <dbReference type="ARBA" id="ARBA00022977"/>
    </source>
</evidence>
<dbReference type="CDD" id="cd07033">
    <property type="entry name" value="TPP_PYR_DXS_TK_like"/>
    <property type="match status" value="1"/>
</dbReference>
<evidence type="ECO:0000256" key="11">
    <source>
        <dbReference type="ARBA" id="ARBA00023229"/>
    </source>
</evidence>
<keyword evidence="10" id="KW-0786">Thiamine pyrophosphate</keyword>
<dbReference type="SUPFAM" id="SSF52518">
    <property type="entry name" value="Thiamin diphosphate-binding fold (THDP-binding)"/>
    <property type="match status" value="1"/>
</dbReference>
<comment type="subunit">
    <text evidence="4">Homodimer.</text>
</comment>
<dbReference type="GO" id="GO:0019288">
    <property type="term" value="P:isopentenyl diphosphate biosynthetic process, methylerythritol 4-phosphate pathway"/>
    <property type="evidence" value="ECO:0007669"/>
    <property type="project" value="TreeGrafter"/>
</dbReference>
<dbReference type="SMART" id="SM00861">
    <property type="entry name" value="Transket_pyr"/>
    <property type="match status" value="1"/>
</dbReference>
<keyword evidence="11" id="KW-0414">Isoprene biosynthesis</keyword>
<organism evidence="13 14">
    <name type="scientific">Hymenobacter coccineus</name>
    <dbReference type="NCBI Taxonomy" id="1908235"/>
    <lineage>
        <taxon>Bacteria</taxon>
        <taxon>Pseudomonadati</taxon>
        <taxon>Bacteroidota</taxon>
        <taxon>Cytophagia</taxon>
        <taxon>Cytophagales</taxon>
        <taxon>Hymenobacteraceae</taxon>
        <taxon>Hymenobacter</taxon>
    </lineage>
</organism>
<comment type="similarity">
    <text evidence="3">Belongs to the transketolase family. DXPS subfamily.</text>
</comment>
<dbReference type="PANTHER" id="PTHR43322:SF5">
    <property type="entry name" value="1-DEOXY-D-XYLULOSE-5-PHOSPHATE SYNTHASE, CHLOROPLASTIC"/>
    <property type="match status" value="1"/>
</dbReference>
<evidence type="ECO:0000256" key="5">
    <source>
        <dbReference type="ARBA" id="ARBA00013150"/>
    </source>
</evidence>
<dbReference type="OrthoDB" id="9803371at2"/>
<name>A0A1G1TM45_9BACT</name>
<dbReference type="RefSeq" id="WP_070739966.1">
    <property type="nucleotide sequence ID" value="NZ_MDZA01000022.1"/>
</dbReference>
<accession>A0A1G1TM45</accession>
<dbReference type="SUPFAM" id="SSF52922">
    <property type="entry name" value="TK C-terminal domain-like"/>
    <property type="match status" value="1"/>
</dbReference>
<dbReference type="InterPro" id="IPR029061">
    <property type="entry name" value="THDP-binding"/>
</dbReference>
<dbReference type="EMBL" id="MDZA01000022">
    <property type="protein sequence ID" value="OGX91941.1"/>
    <property type="molecule type" value="Genomic_DNA"/>
</dbReference>
<dbReference type="PANTHER" id="PTHR43322">
    <property type="entry name" value="1-D-DEOXYXYLULOSE 5-PHOSPHATE SYNTHASE-RELATED"/>
    <property type="match status" value="1"/>
</dbReference>
<evidence type="ECO:0000256" key="4">
    <source>
        <dbReference type="ARBA" id="ARBA00011738"/>
    </source>
</evidence>
<dbReference type="GO" id="GO:0008661">
    <property type="term" value="F:1-deoxy-D-xylulose-5-phosphate synthase activity"/>
    <property type="evidence" value="ECO:0007669"/>
    <property type="project" value="UniProtKB-EC"/>
</dbReference>
<dbReference type="GO" id="GO:0009228">
    <property type="term" value="P:thiamine biosynthetic process"/>
    <property type="evidence" value="ECO:0007669"/>
    <property type="project" value="UniProtKB-KW"/>
</dbReference>
<keyword evidence="6" id="KW-0808">Transferase</keyword>
<feature type="domain" description="Transketolase-like pyrimidine-binding" evidence="12">
    <location>
        <begin position="1"/>
        <end position="162"/>
    </location>
</feature>
<evidence type="ECO:0000256" key="8">
    <source>
        <dbReference type="ARBA" id="ARBA00022842"/>
    </source>
</evidence>
<dbReference type="EC" id="2.2.1.7" evidence="5"/>
<evidence type="ECO:0000313" key="14">
    <source>
        <dbReference type="Proteomes" id="UP000177506"/>
    </source>
</evidence>
<evidence type="ECO:0000256" key="10">
    <source>
        <dbReference type="ARBA" id="ARBA00023052"/>
    </source>
</evidence>
<comment type="caution">
    <text evidence="13">The sequence shown here is derived from an EMBL/GenBank/DDBJ whole genome shotgun (WGS) entry which is preliminary data.</text>
</comment>
<keyword evidence="8" id="KW-0460">Magnesium</keyword>
<evidence type="ECO:0000256" key="6">
    <source>
        <dbReference type="ARBA" id="ARBA00022679"/>
    </source>
</evidence>